<evidence type="ECO:0000256" key="2">
    <source>
        <dbReference type="ARBA" id="ARBA00022676"/>
    </source>
</evidence>
<name>A0A558BPJ8_9BACT</name>
<keyword evidence="2" id="KW-0328">Glycosyltransferase</keyword>
<protein>
    <submittedName>
        <fullName evidence="6">Glycosyltransferase</fullName>
    </submittedName>
</protein>
<dbReference type="AlphaFoldDB" id="A0A558BPJ8"/>
<evidence type="ECO:0000256" key="4">
    <source>
        <dbReference type="SAM" id="MobiDB-lite"/>
    </source>
</evidence>
<accession>A0A558BPJ8</accession>
<feature type="transmembrane region" description="Helical" evidence="5">
    <location>
        <begin position="347"/>
        <end position="366"/>
    </location>
</feature>
<dbReference type="RefSeq" id="WP_262712184.1">
    <property type="nucleotide sequence ID" value="NZ_VMRJ01000005.1"/>
</dbReference>
<reference evidence="6 7" key="1">
    <citation type="submission" date="2019-07" db="EMBL/GenBank/DDBJ databases">
        <title>Hymenobacter sp. straun FUR1 Genome sequencing and assembly.</title>
        <authorList>
            <person name="Chhetri G."/>
        </authorList>
    </citation>
    <scope>NUCLEOTIDE SEQUENCE [LARGE SCALE GENOMIC DNA]</scope>
    <source>
        <strain evidence="6 7">Fur1</strain>
    </source>
</reference>
<comment type="similarity">
    <text evidence="1">Belongs to the glycosyltransferase 2 family.</text>
</comment>
<sequence length="437" mass="46496">MNVALGTILLLVPLLYALAWAWLRQGLVRELKDSLCAQNKPFFGTKESTCTHNIPLGGLDKNQLGEAASGTPHHSAGLGKPAASTIAEATASGTAVGAIQTPLFSVLVAARNEADSLPSLLQALRRQHLPAACFEVLIADDHSTDDTAAVVAAAAAEAPRSVRLVQLPPGLTGKKAALAAAEAQARAPWVVCTDADCRPGPGWLVAYADLLAGQPDLHFISGPVRLTPGGAWFDGVLGLEFAGLVGVGAACIARGRPTMCNGANLAFRRSTFHEVGGYADNQGLASGDDEFLLHKMHQHYPAGVRFLADARAVVDTPAPATLRTLLRQRVRWASKWPHYRTSAPRQLALLVLGANISLALGLGLALAWQALAPWVAAGWVFKLGADAWLLRPVLALLQRPRWLVWLLPLQLLYAPYALAVGLAGQRGGYRWKDRQVR</sequence>
<dbReference type="Gene3D" id="3.90.550.10">
    <property type="entry name" value="Spore Coat Polysaccharide Biosynthesis Protein SpsA, Chain A"/>
    <property type="match status" value="1"/>
</dbReference>
<keyword evidence="5" id="KW-0472">Membrane</keyword>
<evidence type="ECO:0000313" key="7">
    <source>
        <dbReference type="Proteomes" id="UP000317624"/>
    </source>
</evidence>
<gene>
    <name evidence="6" type="ORF">FNT36_19705</name>
</gene>
<dbReference type="InterPro" id="IPR050834">
    <property type="entry name" value="Glycosyltransf_2"/>
</dbReference>
<dbReference type="Proteomes" id="UP000317624">
    <property type="component" value="Unassembled WGS sequence"/>
</dbReference>
<feature type="region of interest" description="Disordered" evidence="4">
    <location>
        <begin position="61"/>
        <end position="81"/>
    </location>
</feature>
<dbReference type="InterPro" id="IPR029044">
    <property type="entry name" value="Nucleotide-diphossugar_trans"/>
</dbReference>
<keyword evidence="7" id="KW-1185">Reference proteome</keyword>
<keyword evidence="5" id="KW-1133">Transmembrane helix</keyword>
<dbReference type="PANTHER" id="PTHR43685:SF5">
    <property type="entry name" value="GLYCOSYLTRANSFERASE EPSE-RELATED"/>
    <property type="match status" value="1"/>
</dbReference>
<keyword evidence="5" id="KW-0812">Transmembrane</keyword>
<evidence type="ECO:0000256" key="5">
    <source>
        <dbReference type="SAM" id="Phobius"/>
    </source>
</evidence>
<comment type="caution">
    <text evidence="6">The sequence shown here is derived from an EMBL/GenBank/DDBJ whole genome shotgun (WGS) entry which is preliminary data.</text>
</comment>
<dbReference type="GO" id="GO:0016757">
    <property type="term" value="F:glycosyltransferase activity"/>
    <property type="evidence" value="ECO:0007669"/>
    <property type="project" value="UniProtKB-KW"/>
</dbReference>
<dbReference type="SUPFAM" id="SSF53448">
    <property type="entry name" value="Nucleotide-diphospho-sugar transferases"/>
    <property type="match status" value="1"/>
</dbReference>
<keyword evidence="3 6" id="KW-0808">Transferase</keyword>
<organism evidence="6 7">
    <name type="scientific">Hymenobacter setariae</name>
    <dbReference type="NCBI Taxonomy" id="2594794"/>
    <lineage>
        <taxon>Bacteria</taxon>
        <taxon>Pseudomonadati</taxon>
        <taxon>Bacteroidota</taxon>
        <taxon>Cytophagia</taxon>
        <taxon>Cytophagales</taxon>
        <taxon>Hymenobacteraceae</taxon>
        <taxon>Hymenobacter</taxon>
    </lineage>
</organism>
<dbReference type="EMBL" id="VMRJ01000005">
    <property type="protein sequence ID" value="TVT38421.1"/>
    <property type="molecule type" value="Genomic_DNA"/>
</dbReference>
<feature type="transmembrane region" description="Helical" evidence="5">
    <location>
        <begin position="402"/>
        <end position="424"/>
    </location>
</feature>
<dbReference type="Pfam" id="PF13641">
    <property type="entry name" value="Glyco_tranf_2_3"/>
    <property type="match status" value="1"/>
</dbReference>
<dbReference type="PANTHER" id="PTHR43685">
    <property type="entry name" value="GLYCOSYLTRANSFERASE"/>
    <property type="match status" value="1"/>
</dbReference>
<evidence type="ECO:0000256" key="3">
    <source>
        <dbReference type="ARBA" id="ARBA00022679"/>
    </source>
</evidence>
<proteinExistence type="inferred from homology"/>
<evidence type="ECO:0000256" key="1">
    <source>
        <dbReference type="ARBA" id="ARBA00006739"/>
    </source>
</evidence>
<evidence type="ECO:0000313" key="6">
    <source>
        <dbReference type="EMBL" id="TVT38421.1"/>
    </source>
</evidence>